<dbReference type="RefSeq" id="WP_099511675.1">
    <property type="nucleotide sequence ID" value="NZ_CP016616.1"/>
</dbReference>
<gene>
    <name evidence="2" type="ORF">BB934_22380</name>
</gene>
<dbReference type="KEGG" id="moc:BB934_22380"/>
<feature type="region of interest" description="Disordered" evidence="1">
    <location>
        <begin position="142"/>
        <end position="181"/>
    </location>
</feature>
<proteinExistence type="predicted"/>
<evidence type="ECO:0000256" key="1">
    <source>
        <dbReference type="SAM" id="MobiDB-lite"/>
    </source>
</evidence>
<evidence type="ECO:0000313" key="2">
    <source>
        <dbReference type="EMBL" id="ANY80637.1"/>
    </source>
</evidence>
<organism evidence="2">
    <name type="scientific">Microvirga ossetica</name>
    <dbReference type="NCBI Taxonomy" id="1882682"/>
    <lineage>
        <taxon>Bacteria</taxon>
        <taxon>Pseudomonadati</taxon>
        <taxon>Pseudomonadota</taxon>
        <taxon>Alphaproteobacteria</taxon>
        <taxon>Hyphomicrobiales</taxon>
        <taxon>Methylobacteriaceae</taxon>
        <taxon>Microvirga</taxon>
    </lineage>
</organism>
<name>A0A1B2EL12_9HYPH</name>
<protein>
    <submittedName>
        <fullName evidence="2">Uncharacterized protein</fullName>
    </submittedName>
</protein>
<accession>A0A1B2EL12</accession>
<sequence length="181" mass="19840">MDTYHSQSEAEADKAHLVCLRDAIDVSPAALRLDDCRLWTLKGKRGYVSSWGAGAFLLTVGCRSPQAWTWAKKRLLGWSGLVDVTQDGDDEGVFHLHRLPIPGEAEDIRALVGLRKRTVWADPEAARARGYRLADRRTSQTSEGEFCEISGKLGSPKGDGPERRSRSVFEGTPALFAGGQS</sequence>
<dbReference type="EMBL" id="CP016616">
    <property type="protein sequence ID" value="ANY80637.1"/>
    <property type="molecule type" value="Genomic_DNA"/>
</dbReference>
<reference evidence="2" key="1">
    <citation type="submission" date="2016-07" db="EMBL/GenBank/DDBJ databases">
        <title>Microvirga ossetica sp. nov. a new species of rhizobia isolated from root nodules of the legume species Vicia alpestris Steven originated from North Ossetia region in the Caucasus.</title>
        <authorList>
            <person name="Safronova V.I."/>
            <person name="Kuznetsova I.G."/>
            <person name="Sazanova A.L."/>
            <person name="Belimov A."/>
            <person name="Andronov E."/>
            <person name="Osledkin Y.S."/>
            <person name="Onishchuk O.P."/>
            <person name="Kurchak O.N."/>
            <person name="Shaposhnikov A.I."/>
            <person name="Willems A."/>
            <person name="Tikhonovich I.A."/>
        </authorList>
    </citation>
    <scope>NUCLEOTIDE SEQUENCE [LARGE SCALE GENOMIC DNA]</scope>
    <source>
        <strain evidence="2">V5/3M</strain>
    </source>
</reference>
<dbReference type="AlphaFoldDB" id="A0A1B2EL12"/>